<organism evidence="2 3">
    <name type="scientific">Romboutsia sedimentorum</name>
    <dbReference type="NCBI Taxonomy" id="1368474"/>
    <lineage>
        <taxon>Bacteria</taxon>
        <taxon>Bacillati</taxon>
        <taxon>Bacillota</taxon>
        <taxon>Clostridia</taxon>
        <taxon>Peptostreptococcales</taxon>
        <taxon>Peptostreptococcaceae</taxon>
        <taxon>Romboutsia</taxon>
    </lineage>
</organism>
<protein>
    <submittedName>
        <fullName evidence="2">Stage II sporulation protein P</fullName>
    </submittedName>
</protein>
<keyword evidence="3" id="KW-1185">Reference proteome</keyword>
<comment type="caution">
    <text evidence="2">The sequence shown here is derived from an EMBL/GenBank/DDBJ whole genome shotgun (WGS) entry which is preliminary data.</text>
</comment>
<name>A0ABT7E7E3_9FIRM</name>
<evidence type="ECO:0000313" key="2">
    <source>
        <dbReference type="EMBL" id="MDK2562797.1"/>
    </source>
</evidence>
<sequence>MLKKRIKALVMSCVLVCILPVMSYAMDKDEFLKFLVNSSYPESKVEDTQKSEKKKEVNTNNDKKDKEYIKFHIGEENIPTINNEANTDTKKSNEESINVSNYNYENNIRVTKESPKILLYHSHAGETYSNAPAGNYHSQNADESVLAVGKIVTEELNKKGWGVVHSTKYHDYPDFTESYGSSYKTLQELLPKYKSVDIAVDLHRDARDLKTEAEKKSEHERMTTTINGEKVAKFFFVVGARNSNVNEIKALAQDITKFAQAKYPELVKPIIVKPKGRYNQSVVKNHMLIEVGSNGTTADEAKASGKYVAQILDEYFKSKN</sequence>
<feature type="chain" id="PRO_5045329336" evidence="1">
    <location>
        <begin position="24"/>
        <end position="320"/>
    </location>
</feature>
<dbReference type="RefSeq" id="WP_284131757.1">
    <property type="nucleotide sequence ID" value="NZ_JASKYM010000001.1"/>
</dbReference>
<dbReference type="NCBIfam" id="TIGR02867">
    <property type="entry name" value="spore_II_P"/>
    <property type="match status" value="1"/>
</dbReference>
<dbReference type="Pfam" id="PF07454">
    <property type="entry name" value="SpoIIP"/>
    <property type="match status" value="1"/>
</dbReference>
<feature type="signal peptide" evidence="1">
    <location>
        <begin position="1"/>
        <end position="23"/>
    </location>
</feature>
<keyword evidence="1" id="KW-0732">Signal</keyword>
<dbReference type="InterPro" id="IPR010897">
    <property type="entry name" value="Spore_II_P"/>
</dbReference>
<evidence type="ECO:0000313" key="3">
    <source>
        <dbReference type="Proteomes" id="UP001301012"/>
    </source>
</evidence>
<gene>
    <name evidence="2" type="ORF">QOZ84_04480</name>
</gene>
<dbReference type="EMBL" id="JASKYM010000001">
    <property type="protein sequence ID" value="MDK2562797.1"/>
    <property type="molecule type" value="Genomic_DNA"/>
</dbReference>
<accession>A0ABT7E7E3</accession>
<proteinExistence type="predicted"/>
<dbReference type="Proteomes" id="UP001301012">
    <property type="component" value="Unassembled WGS sequence"/>
</dbReference>
<reference evidence="2 3" key="1">
    <citation type="submission" date="2023-05" db="EMBL/GenBank/DDBJ databases">
        <title>Rombocin, a short stable natural nisin variant, displays selective antimicrobial activity against Listeria monocytogenes and employs dual mode of action to kill target bacterial strains.</title>
        <authorList>
            <person name="Wambui J."/>
            <person name="Stephan R."/>
            <person name="Kuipers O.P."/>
        </authorList>
    </citation>
    <scope>NUCLEOTIDE SEQUENCE [LARGE SCALE GENOMIC DNA]</scope>
    <source>
        <strain evidence="2 3">RC002</strain>
    </source>
</reference>
<evidence type="ECO:0000256" key="1">
    <source>
        <dbReference type="SAM" id="SignalP"/>
    </source>
</evidence>